<dbReference type="Gene3D" id="1.20.1290.10">
    <property type="entry name" value="AhpD-like"/>
    <property type="match status" value="1"/>
</dbReference>
<comment type="caution">
    <text evidence="1">The sequence shown here is derived from an EMBL/GenBank/DDBJ whole genome shotgun (WGS) entry which is preliminary data.</text>
</comment>
<sequence>MSENIVERLAGIAPSGPLGAALQGRADVMAMTEATHDAALKPADPGGLSHALRAALAARVARLNGEEALAAHYLALMAEAEGSEAEVAVADPAFKGDDAGRIAAILAFTDLVSMRPRDTVAADIEALQAAGLSDPDIVRLAELNAFLAYQIRVIAGLRLMRASA</sequence>
<name>A0ABV6D5I8_9HYPH</name>
<evidence type="ECO:0000313" key="1">
    <source>
        <dbReference type="EMBL" id="MFC0207912.1"/>
    </source>
</evidence>
<evidence type="ECO:0000313" key="2">
    <source>
        <dbReference type="Proteomes" id="UP001589755"/>
    </source>
</evidence>
<dbReference type="InterPro" id="IPR029032">
    <property type="entry name" value="AhpD-like"/>
</dbReference>
<keyword evidence="2" id="KW-1185">Reference proteome</keyword>
<gene>
    <name evidence="1" type="ORF">ACFFJ2_05800</name>
</gene>
<dbReference type="Proteomes" id="UP001589755">
    <property type="component" value="Unassembled WGS sequence"/>
</dbReference>
<organism evidence="1 2">
    <name type="scientific">Chelativorans intermedius</name>
    <dbReference type="NCBI Taxonomy" id="515947"/>
    <lineage>
        <taxon>Bacteria</taxon>
        <taxon>Pseudomonadati</taxon>
        <taxon>Pseudomonadota</taxon>
        <taxon>Alphaproteobacteria</taxon>
        <taxon>Hyphomicrobiales</taxon>
        <taxon>Phyllobacteriaceae</taxon>
        <taxon>Chelativorans</taxon>
    </lineage>
</organism>
<protein>
    <submittedName>
        <fullName evidence="1">CMD domain-containing protein</fullName>
    </submittedName>
</protein>
<dbReference type="RefSeq" id="WP_261520589.1">
    <property type="nucleotide sequence ID" value="NZ_JAODNW010000013.1"/>
</dbReference>
<dbReference type="SUPFAM" id="SSF69118">
    <property type="entry name" value="AhpD-like"/>
    <property type="match status" value="1"/>
</dbReference>
<reference evidence="1 2" key="1">
    <citation type="submission" date="2024-09" db="EMBL/GenBank/DDBJ databases">
        <authorList>
            <person name="Sun Q."/>
            <person name="Mori K."/>
        </authorList>
    </citation>
    <scope>NUCLEOTIDE SEQUENCE [LARGE SCALE GENOMIC DNA]</scope>
    <source>
        <strain evidence="1 2">CCM 8543</strain>
    </source>
</reference>
<proteinExistence type="predicted"/>
<dbReference type="EMBL" id="JBHLXD010000007">
    <property type="protein sequence ID" value="MFC0207912.1"/>
    <property type="molecule type" value="Genomic_DNA"/>
</dbReference>
<accession>A0ABV6D5I8</accession>